<evidence type="ECO:0000259" key="2">
    <source>
        <dbReference type="Pfam" id="PF13449"/>
    </source>
</evidence>
<dbReference type="SUPFAM" id="SSF75011">
    <property type="entry name" value="3-carboxy-cis,cis-mucoante lactonizing enzyme"/>
    <property type="match status" value="1"/>
</dbReference>
<comment type="caution">
    <text evidence="3">The sequence shown here is derived from an EMBL/GenBank/DDBJ whole genome shotgun (WGS) entry which is preliminary data.</text>
</comment>
<dbReference type="PANTHER" id="PTHR37957">
    <property type="entry name" value="BLR7070 PROTEIN"/>
    <property type="match status" value="1"/>
</dbReference>
<sequence>MRLPLVILSLFLSSSVSVLAQEFKAPTFVDEVTLPTAFSMNGVRFGGISDLSYDAAAGNYLAIADDRAENGPVRFYRIAVKADKGKIATLDILGMQELLAPGGAHFPLKGADPEGIALDGANKRIFWSSERNEKNVPMLYVADQDGTNAKSITLPDAYIPNADGSKGVLTNLGFEGLDLSADGATLYAMNENGLAQDGGKATIAQESASRLMLLDTQTLAPKAQYIYLTDKIPVAPEKADGWADNGVSAVHAMKDGRLIVVERNFTDGHGFNIRFYIADATGATDVSGMEKVSAAEIKPMAKTPWFSLKDGDNGLKIDNIESIAFGPMLDGKQTMLLASDNNFSPDQASKFTLFTVDIPALH</sequence>
<accession>A0A561QW10</accession>
<dbReference type="InterPro" id="IPR027372">
    <property type="entry name" value="Phytase-like_dom"/>
</dbReference>
<dbReference type="EMBL" id="VIWP01000003">
    <property type="protein sequence ID" value="TWF54516.1"/>
    <property type="molecule type" value="Genomic_DNA"/>
</dbReference>
<dbReference type="RefSeq" id="WP_145636829.1">
    <property type="nucleotide sequence ID" value="NZ_VIWP01000003.1"/>
</dbReference>
<protein>
    <recommendedName>
        <fullName evidence="2">Phytase-like domain-containing protein</fullName>
    </recommendedName>
</protein>
<dbReference type="PANTHER" id="PTHR37957:SF1">
    <property type="entry name" value="PHYTASE-LIKE DOMAIN-CONTAINING PROTEIN"/>
    <property type="match status" value="1"/>
</dbReference>
<feature type="signal peptide" evidence="1">
    <location>
        <begin position="1"/>
        <end position="20"/>
    </location>
</feature>
<gene>
    <name evidence="3" type="ORF">FHW37_103384</name>
</gene>
<name>A0A561QW10_9HYPH</name>
<evidence type="ECO:0000256" key="1">
    <source>
        <dbReference type="SAM" id="SignalP"/>
    </source>
</evidence>
<dbReference type="Pfam" id="PF13449">
    <property type="entry name" value="Phytase-like"/>
    <property type="match status" value="1"/>
</dbReference>
<dbReference type="AlphaFoldDB" id="A0A561QW10"/>
<dbReference type="OrthoDB" id="9798539at2"/>
<reference evidence="3 4" key="1">
    <citation type="submission" date="2019-06" db="EMBL/GenBank/DDBJ databases">
        <title>Sorghum-associated microbial communities from plants grown in Nebraska, USA.</title>
        <authorList>
            <person name="Schachtman D."/>
        </authorList>
    </citation>
    <scope>NUCLEOTIDE SEQUENCE [LARGE SCALE GENOMIC DNA]</scope>
    <source>
        <strain evidence="3 4">1225</strain>
    </source>
</reference>
<keyword evidence="4" id="KW-1185">Reference proteome</keyword>
<evidence type="ECO:0000313" key="3">
    <source>
        <dbReference type="EMBL" id="TWF54516.1"/>
    </source>
</evidence>
<organism evidence="3 4">
    <name type="scientific">Neorhizobium alkalisoli</name>
    <dbReference type="NCBI Taxonomy" id="528178"/>
    <lineage>
        <taxon>Bacteria</taxon>
        <taxon>Pseudomonadati</taxon>
        <taxon>Pseudomonadota</taxon>
        <taxon>Alphaproteobacteria</taxon>
        <taxon>Hyphomicrobiales</taxon>
        <taxon>Rhizobiaceae</taxon>
        <taxon>Rhizobium/Agrobacterium group</taxon>
        <taxon>Neorhizobium</taxon>
    </lineage>
</organism>
<keyword evidence="1" id="KW-0732">Signal</keyword>
<proteinExistence type="predicted"/>
<dbReference type="Proteomes" id="UP000320653">
    <property type="component" value="Unassembled WGS sequence"/>
</dbReference>
<evidence type="ECO:0000313" key="4">
    <source>
        <dbReference type="Proteomes" id="UP000320653"/>
    </source>
</evidence>
<feature type="domain" description="Phytase-like" evidence="2">
    <location>
        <begin position="44"/>
        <end position="343"/>
    </location>
</feature>
<feature type="chain" id="PRO_5021925062" description="Phytase-like domain-containing protein" evidence="1">
    <location>
        <begin position="21"/>
        <end position="362"/>
    </location>
</feature>